<dbReference type="OrthoDB" id="84933at2157"/>
<dbReference type="EC" id="2.7.7.6" evidence="5"/>
<keyword evidence="5" id="KW-0479">Metal-binding</keyword>
<feature type="binding site" evidence="5">
    <location>
        <position position="200"/>
    </location>
    <ligand>
        <name>[3Fe-4S] cluster</name>
        <dbReference type="ChEBI" id="CHEBI:21137"/>
    </ligand>
</feature>
<dbReference type="Gene3D" id="3.30.70.3110">
    <property type="match status" value="1"/>
</dbReference>
<keyword evidence="5" id="KW-0808">Transferase</keyword>
<keyword evidence="5" id="KW-0408">Iron</keyword>
<evidence type="ECO:0000256" key="3">
    <source>
        <dbReference type="ARBA" id="ARBA00023163"/>
    </source>
</evidence>
<dbReference type="GO" id="GO:0005737">
    <property type="term" value="C:cytoplasm"/>
    <property type="evidence" value="ECO:0007669"/>
    <property type="project" value="UniProtKB-SubCell"/>
</dbReference>
<comment type="function">
    <text evidence="5">DNA-dependent RNA polymerase (RNAP) catalyzes the transcription of DNA into RNA using the four ribonucleoside triphosphates as substrates.</text>
</comment>
<feature type="binding site" evidence="5">
    <location>
        <position position="206"/>
    </location>
    <ligand>
        <name>[3Fe-4S] cluster</name>
        <dbReference type="ChEBI" id="CHEBI:21137"/>
    </ligand>
</feature>
<evidence type="ECO:0000256" key="1">
    <source>
        <dbReference type="ARBA" id="ARBA00022478"/>
    </source>
</evidence>
<dbReference type="GO" id="GO:0046872">
    <property type="term" value="F:metal ion binding"/>
    <property type="evidence" value="ECO:0007669"/>
    <property type="project" value="UniProtKB-KW"/>
</dbReference>
<dbReference type="InterPro" id="IPR011263">
    <property type="entry name" value="DNA-dir_RNA_pol_RpoA/D/Rpb3"/>
</dbReference>
<dbReference type="CDD" id="cd07030">
    <property type="entry name" value="RNAP_D"/>
    <property type="match status" value="1"/>
</dbReference>
<keyword evidence="5" id="KW-0548">Nucleotidyltransferase</keyword>
<comment type="subcellular location">
    <subcellularLocation>
        <location evidence="5">Cytoplasm</location>
    </subcellularLocation>
</comment>
<feature type="domain" description="4Fe-4S ferredoxin-type" evidence="6">
    <location>
        <begin position="191"/>
        <end position="220"/>
    </location>
</feature>
<accession>A0A1Y3GC34</accession>
<feature type="binding site" evidence="5">
    <location>
        <position position="203"/>
    </location>
    <ligand>
        <name>[3Fe-4S] cluster</name>
        <dbReference type="ChEBI" id="CHEBI:21137"/>
    </ligand>
</feature>
<evidence type="ECO:0000259" key="6">
    <source>
        <dbReference type="PROSITE" id="PS51379"/>
    </source>
</evidence>
<comment type="caution">
    <text evidence="7">The sequence shown here is derived from an EMBL/GenBank/DDBJ whole genome shotgun (WGS) entry which is preliminary data.</text>
</comment>
<comment type="catalytic activity">
    <reaction evidence="5">
        <text>RNA(n) + a ribonucleoside 5'-triphosphate = RNA(n+1) + diphosphate</text>
        <dbReference type="Rhea" id="RHEA:21248"/>
        <dbReference type="Rhea" id="RHEA-COMP:14527"/>
        <dbReference type="Rhea" id="RHEA-COMP:17342"/>
        <dbReference type="ChEBI" id="CHEBI:33019"/>
        <dbReference type="ChEBI" id="CHEBI:61557"/>
        <dbReference type="ChEBI" id="CHEBI:140395"/>
        <dbReference type="EC" id="2.7.7.6"/>
    </reaction>
</comment>
<dbReference type="InterPro" id="IPR036643">
    <property type="entry name" value="RNApol_insert_sf"/>
</dbReference>
<organism evidence="7 8">
    <name type="scientific">Methanonatronarchaeum thermophilum</name>
    <dbReference type="NCBI Taxonomy" id="1927129"/>
    <lineage>
        <taxon>Archaea</taxon>
        <taxon>Methanobacteriati</taxon>
        <taxon>Methanobacteriota</taxon>
        <taxon>Methanonatronarchaeia</taxon>
        <taxon>Methanonatronarchaeales</taxon>
        <taxon>Methanonatronarchaeaceae</taxon>
        <taxon>Methanonatronarchaeum</taxon>
    </lineage>
</organism>
<protein>
    <recommendedName>
        <fullName evidence="5">DNA-directed RNA polymerase subunit Rpo3</fullName>
        <ecNumber evidence="5">2.7.7.6</ecNumber>
    </recommendedName>
    <alternativeName>
        <fullName evidence="5">DNA-directed RNA polymerase subunit D</fullName>
    </alternativeName>
</protein>
<comment type="subunit">
    <text evidence="5">Part of the RNA polymerase complex.</text>
</comment>
<reference evidence="7 8" key="1">
    <citation type="submission" date="2016-12" db="EMBL/GenBank/DDBJ databases">
        <title>Discovery of methanogenic haloarchaea.</title>
        <authorList>
            <person name="Sorokin D.Y."/>
            <person name="Makarova K.S."/>
            <person name="Abbas B."/>
            <person name="Ferrer M."/>
            <person name="Golyshin P.N."/>
        </authorList>
    </citation>
    <scope>NUCLEOTIDE SEQUENCE [LARGE SCALE GENOMIC DNA]</scope>
    <source>
        <strain evidence="7">AMET1</strain>
    </source>
</reference>
<evidence type="ECO:0000313" key="7">
    <source>
        <dbReference type="EMBL" id="OUJ18817.1"/>
    </source>
</evidence>
<evidence type="ECO:0000256" key="4">
    <source>
        <dbReference type="ARBA" id="ARBA00025804"/>
    </source>
</evidence>
<evidence type="ECO:0000256" key="5">
    <source>
        <dbReference type="HAMAP-Rule" id="MF_00320"/>
    </source>
</evidence>
<comment type="similarity">
    <text evidence="4 5">Belongs to the archaeal Rpo3/eukaryotic RPB3 RNA polymerase subunit family.</text>
</comment>
<dbReference type="Gene3D" id="3.30.1360.10">
    <property type="entry name" value="RNA polymerase, RBP11-like subunit"/>
    <property type="match status" value="1"/>
</dbReference>
<dbReference type="GO" id="GO:0003677">
    <property type="term" value="F:DNA binding"/>
    <property type="evidence" value="ECO:0007669"/>
    <property type="project" value="UniProtKB-UniRule"/>
</dbReference>
<dbReference type="GO" id="GO:0003899">
    <property type="term" value="F:DNA-directed RNA polymerase activity"/>
    <property type="evidence" value="ECO:0007669"/>
    <property type="project" value="UniProtKB-UniRule"/>
</dbReference>
<dbReference type="PANTHER" id="PTHR11800">
    <property type="entry name" value="DNA-DIRECTED RNA POLYMERASE"/>
    <property type="match status" value="1"/>
</dbReference>
<dbReference type="GO" id="GO:0051538">
    <property type="term" value="F:3 iron, 4 sulfur cluster binding"/>
    <property type="evidence" value="ECO:0007669"/>
    <property type="project" value="UniProtKB-KW"/>
</dbReference>
<dbReference type="InterPro" id="IPR011262">
    <property type="entry name" value="DNA-dir_RNA_pol_insert"/>
</dbReference>
<dbReference type="NCBIfam" id="NF001988">
    <property type="entry name" value="PRK00783.1"/>
    <property type="match status" value="1"/>
</dbReference>
<keyword evidence="5" id="KW-0003">3Fe-4S</keyword>
<gene>
    <name evidence="5" type="primary">rpo3</name>
    <name evidence="5" type="synonym">rpoD</name>
    <name evidence="7" type="ORF">AMET1_0468</name>
</gene>
<dbReference type="InterPro" id="IPR017900">
    <property type="entry name" value="4Fe4S_Fe_S_CS"/>
</dbReference>
<keyword evidence="2 5" id="KW-0963">Cytoplasm</keyword>
<sequence length="260" mass="28895">MNIDVREFTPQKIEFILENTTPAKANSLRRTLISEVPTLAAEDIKIYENSSIMTDEMLALRIGLTPLKTQIDEFELPENCECGGEGCSACKTTLILGGEGPTTLYSGDLKTEDGVEIPDKKIPLVKLYEGQEVILEAEAKLGKGKDHTKWQPAVACGYKGYPIQKITDECDNCGDCVEICPRNVYKLENNKLQIQNPEACSLCSLCVQECHTDAITVTDDKNKFIFNFETDESLTPTEITTKATEILTKKLQGFKETLNQ</sequence>
<dbReference type="Gene3D" id="2.170.120.12">
    <property type="entry name" value="DNA-directed RNA polymerase, insert domain"/>
    <property type="match status" value="1"/>
</dbReference>
<keyword evidence="8" id="KW-1185">Reference proteome</keyword>
<dbReference type="InterPro" id="IPR017896">
    <property type="entry name" value="4Fe4S_Fe-S-bd"/>
</dbReference>
<dbReference type="SUPFAM" id="SSF56553">
    <property type="entry name" value="Insert subdomain of RNA polymerase alpha subunit"/>
    <property type="match status" value="1"/>
</dbReference>
<dbReference type="Pfam" id="PF01193">
    <property type="entry name" value="RNA_pol_L"/>
    <property type="match status" value="1"/>
</dbReference>
<feature type="domain" description="4Fe-4S ferredoxin-type" evidence="6">
    <location>
        <begin position="161"/>
        <end position="190"/>
    </location>
</feature>
<dbReference type="InterPro" id="IPR036603">
    <property type="entry name" value="RBP11-like"/>
</dbReference>
<keyword evidence="1 5" id="KW-0240">DNA-directed RNA polymerase</keyword>
<evidence type="ECO:0000256" key="2">
    <source>
        <dbReference type="ARBA" id="ARBA00022490"/>
    </source>
</evidence>
<evidence type="ECO:0000313" key="8">
    <source>
        <dbReference type="Proteomes" id="UP000195137"/>
    </source>
</evidence>
<dbReference type="Proteomes" id="UP000195137">
    <property type="component" value="Unassembled WGS sequence"/>
</dbReference>
<dbReference type="GO" id="GO:0046983">
    <property type="term" value="F:protein dimerization activity"/>
    <property type="evidence" value="ECO:0007669"/>
    <property type="project" value="InterPro"/>
</dbReference>
<dbReference type="InterPro" id="IPR022842">
    <property type="entry name" value="RNAP_Rpo3/Rpb3/RPAC1"/>
</dbReference>
<comment type="cofactor">
    <cofactor evidence="5">
        <name>[3Fe-4S] cluster</name>
        <dbReference type="ChEBI" id="CHEBI:21137"/>
    </cofactor>
    <text evidence="5">Binds 1 [3Fe-4S] cluster.</text>
</comment>
<dbReference type="GO" id="GO:0000428">
    <property type="term" value="C:DNA-directed RNA polymerase complex"/>
    <property type="evidence" value="ECO:0007669"/>
    <property type="project" value="UniProtKB-KW"/>
</dbReference>
<dbReference type="RefSeq" id="WP_086636873.1">
    <property type="nucleotide sequence ID" value="NZ_MRZU01000003.1"/>
</dbReference>
<dbReference type="HAMAP" id="MF_00320">
    <property type="entry name" value="RNApol_arch_Rpo3"/>
    <property type="match status" value="1"/>
</dbReference>
<dbReference type="SMART" id="SM00662">
    <property type="entry name" value="RPOLD"/>
    <property type="match status" value="1"/>
</dbReference>
<keyword evidence="3 5" id="KW-0804">Transcription</keyword>
<proteinExistence type="inferred from homology"/>
<dbReference type="PROSITE" id="PS00198">
    <property type="entry name" value="4FE4S_FER_1"/>
    <property type="match status" value="1"/>
</dbReference>
<dbReference type="Pfam" id="PF00037">
    <property type="entry name" value="Fer4"/>
    <property type="match status" value="1"/>
</dbReference>
<dbReference type="AlphaFoldDB" id="A0A1Y3GC34"/>
<dbReference type="GO" id="GO:0016491">
    <property type="term" value="F:oxidoreductase activity"/>
    <property type="evidence" value="ECO:0007669"/>
    <property type="project" value="UniProtKB-ARBA"/>
</dbReference>
<dbReference type="SUPFAM" id="SSF55257">
    <property type="entry name" value="RBP11-like subunits of RNA polymerase"/>
    <property type="match status" value="1"/>
</dbReference>
<dbReference type="PANTHER" id="PTHR11800:SF2">
    <property type="entry name" value="DNA-DIRECTED RNA POLYMERASE II SUBUNIT RPB3"/>
    <property type="match status" value="1"/>
</dbReference>
<dbReference type="Pfam" id="PF01000">
    <property type="entry name" value="RNA_pol_A_bac"/>
    <property type="match status" value="1"/>
</dbReference>
<dbReference type="GO" id="GO:0006351">
    <property type="term" value="P:DNA-templated transcription"/>
    <property type="evidence" value="ECO:0007669"/>
    <property type="project" value="UniProtKB-UniRule"/>
</dbReference>
<name>A0A1Y3GC34_9EURY</name>
<keyword evidence="5" id="KW-0411">Iron-sulfur</keyword>
<dbReference type="EMBL" id="MRZU01000003">
    <property type="protein sequence ID" value="OUJ18817.1"/>
    <property type="molecule type" value="Genomic_DNA"/>
</dbReference>
<dbReference type="PROSITE" id="PS51379">
    <property type="entry name" value="4FE4S_FER_2"/>
    <property type="match status" value="2"/>
</dbReference>
<dbReference type="InterPro" id="IPR050518">
    <property type="entry name" value="Rpo3/RPB3_RNA_Pol_subunit"/>
</dbReference>